<evidence type="ECO:0000313" key="3">
    <source>
        <dbReference type="Proteomes" id="UP001196980"/>
    </source>
</evidence>
<keyword evidence="1" id="KW-0812">Transmembrane</keyword>
<dbReference type="Proteomes" id="UP001196980">
    <property type="component" value="Unassembled WGS sequence"/>
</dbReference>
<evidence type="ECO:0000313" key="2">
    <source>
        <dbReference type="EMBL" id="MBV6340440.1"/>
    </source>
</evidence>
<name>A0ABS6RUX9_9BACT</name>
<feature type="transmembrane region" description="Helical" evidence="1">
    <location>
        <begin position="55"/>
        <end position="77"/>
    </location>
</feature>
<proteinExistence type="predicted"/>
<keyword evidence="3" id="KW-1185">Reference proteome</keyword>
<reference evidence="2 3" key="1">
    <citation type="journal article" date="2020" name="J Geophys Res Biogeosci">
        <title>Magnetotaxis as an Adaptation to Enable Bacterial Shuttling of Microbial Sulfur and Sulfur Cycling Across Aquatic Oxic#Anoxic Interfaces.</title>
        <authorList>
            <person name="Li J."/>
            <person name="Liu P."/>
            <person name="Wang J."/>
            <person name="Roberts A.P."/>
            <person name="Pan Y."/>
        </authorList>
    </citation>
    <scope>NUCLEOTIDE SEQUENCE [LARGE SCALE GENOMIC DNA]</scope>
    <source>
        <strain evidence="2 3">MYR-1_YQ</strain>
    </source>
</reference>
<dbReference type="RefSeq" id="WP_218251061.1">
    <property type="nucleotide sequence ID" value="NZ_JABXWD010000024.1"/>
</dbReference>
<comment type="caution">
    <text evidence="2">The sequence shown here is derived from an EMBL/GenBank/DDBJ whole genome shotgun (WGS) entry which is preliminary data.</text>
</comment>
<dbReference type="EMBL" id="JABXWD010000024">
    <property type="protein sequence ID" value="MBV6340440.1"/>
    <property type="molecule type" value="Genomic_DNA"/>
</dbReference>
<organism evidence="2 3">
    <name type="scientific">Candidatus Magnetobacterium casense</name>
    <dbReference type="NCBI Taxonomy" id="1455061"/>
    <lineage>
        <taxon>Bacteria</taxon>
        <taxon>Pseudomonadati</taxon>
        <taxon>Nitrospirota</taxon>
        <taxon>Thermodesulfovibrionia</taxon>
        <taxon>Thermodesulfovibrionales</taxon>
        <taxon>Candidatus Magnetobacteriaceae</taxon>
        <taxon>Candidatus Magnetobacterium</taxon>
    </lineage>
</organism>
<accession>A0ABS6RUX9</accession>
<protein>
    <submittedName>
        <fullName evidence="2">Uncharacterized protein</fullName>
    </submittedName>
</protein>
<sequence>MSEQPEGKTVGECYQYNHETRLQLTKLEERHDKLAERVFSKLEGIEEKLVARLPVWATLFISFLMLLVGGLLTKAIFG</sequence>
<gene>
    <name evidence="2" type="ORF">HWQ67_02465</name>
</gene>
<evidence type="ECO:0000256" key="1">
    <source>
        <dbReference type="SAM" id="Phobius"/>
    </source>
</evidence>
<keyword evidence="1" id="KW-1133">Transmembrane helix</keyword>
<keyword evidence="1" id="KW-0472">Membrane</keyword>